<dbReference type="InterPro" id="IPR024936">
    <property type="entry name" value="Cyclophilin-type_PPIase"/>
</dbReference>
<comment type="function">
    <text evidence="1 5">PPIases accelerate the folding of proteins. It catalyzes the cis-trans isomerization of proline imidic peptide bonds in oligopeptides.</text>
</comment>
<dbReference type="InterPro" id="IPR002130">
    <property type="entry name" value="Cyclophilin-type_PPIase_dom"/>
</dbReference>
<dbReference type="PRINTS" id="PR00153">
    <property type="entry name" value="CSAPPISMRASE"/>
</dbReference>
<dbReference type="PANTHER" id="PTHR45625">
    <property type="entry name" value="PEPTIDYL-PROLYL CIS-TRANS ISOMERASE-RELATED"/>
    <property type="match status" value="1"/>
</dbReference>
<evidence type="ECO:0000256" key="3">
    <source>
        <dbReference type="ARBA" id="ARBA00023110"/>
    </source>
</evidence>
<feature type="domain" description="PPIase cyclophilin-type" evidence="6">
    <location>
        <begin position="5"/>
        <end position="155"/>
    </location>
</feature>
<sequence>MQLDKENIIYIDTADGRIAIAMRPDVAPNHVARIKELTRQGFYDGTIFHRVIDGFMAQGGDPDGTGTGGSGQNIKAEFNNLPHLRGTVSMARAASVDSADSQFFICFDRSPFLDGQYTVWGRVIGGMDVVDAIVRGEPPANPTKIIKMSVAADVD</sequence>
<evidence type="ECO:0000313" key="7">
    <source>
        <dbReference type="EMBL" id="MFC3051030.1"/>
    </source>
</evidence>
<name>A0ABV7D2R6_9PROT</name>
<keyword evidence="4 5" id="KW-0413">Isomerase</keyword>
<dbReference type="SUPFAM" id="SSF50891">
    <property type="entry name" value="Cyclophilin-like"/>
    <property type="match status" value="1"/>
</dbReference>
<dbReference type="CDD" id="cd00317">
    <property type="entry name" value="cyclophilin"/>
    <property type="match status" value="1"/>
</dbReference>
<evidence type="ECO:0000256" key="4">
    <source>
        <dbReference type="ARBA" id="ARBA00023235"/>
    </source>
</evidence>
<accession>A0ABV7D2R6</accession>
<evidence type="ECO:0000256" key="5">
    <source>
        <dbReference type="RuleBase" id="RU363019"/>
    </source>
</evidence>
<dbReference type="PROSITE" id="PS00170">
    <property type="entry name" value="CSA_PPIASE_1"/>
    <property type="match status" value="1"/>
</dbReference>
<dbReference type="PANTHER" id="PTHR45625:SF4">
    <property type="entry name" value="PEPTIDYLPROLYL ISOMERASE DOMAIN AND WD REPEAT-CONTAINING PROTEIN 1"/>
    <property type="match status" value="1"/>
</dbReference>
<evidence type="ECO:0000256" key="2">
    <source>
        <dbReference type="ARBA" id="ARBA00007365"/>
    </source>
</evidence>
<dbReference type="InterPro" id="IPR044666">
    <property type="entry name" value="Cyclophilin_A-like"/>
</dbReference>
<dbReference type="Proteomes" id="UP001595444">
    <property type="component" value="Unassembled WGS sequence"/>
</dbReference>
<dbReference type="InterPro" id="IPR029000">
    <property type="entry name" value="Cyclophilin-like_dom_sf"/>
</dbReference>
<dbReference type="RefSeq" id="WP_380082435.1">
    <property type="nucleotide sequence ID" value="NZ_CP061205.1"/>
</dbReference>
<comment type="caution">
    <text evidence="7">The sequence shown here is derived from an EMBL/GenBank/DDBJ whole genome shotgun (WGS) entry which is preliminary data.</text>
</comment>
<keyword evidence="3 5" id="KW-0697">Rotamase</keyword>
<dbReference type="EC" id="5.2.1.8" evidence="5"/>
<dbReference type="GO" id="GO:0003755">
    <property type="term" value="F:peptidyl-prolyl cis-trans isomerase activity"/>
    <property type="evidence" value="ECO:0007669"/>
    <property type="project" value="UniProtKB-EC"/>
</dbReference>
<protein>
    <recommendedName>
        <fullName evidence="5">Peptidyl-prolyl cis-trans isomerase</fullName>
        <shortName evidence="5">PPIase</shortName>
        <ecNumber evidence="5">5.2.1.8</ecNumber>
    </recommendedName>
</protein>
<dbReference type="Pfam" id="PF00160">
    <property type="entry name" value="Pro_isomerase"/>
    <property type="match status" value="1"/>
</dbReference>
<comment type="similarity">
    <text evidence="2 5">Belongs to the cyclophilin-type PPIase family.</text>
</comment>
<dbReference type="EMBL" id="JBHRSL010000002">
    <property type="protein sequence ID" value="MFC3051030.1"/>
    <property type="molecule type" value="Genomic_DNA"/>
</dbReference>
<evidence type="ECO:0000313" key="8">
    <source>
        <dbReference type="Proteomes" id="UP001595444"/>
    </source>
</evidence>
<dbReference type="InterPro" id="IPR020892">
    <property type="entry name" value="Cyclophilin-type_PPIase_CS"/>
</dbReference>
<comment type="catalytic activity">
    <reaction evidence="5">
        <text>[protein]-peptidylproline (omega=180) = [protein]-peptidylproline (omega=0)</text>
        <dbReference type="Rhea" id="RHEA:16237"/>
        <dbReference type="Rhea" id="RHEA-COMP:10747"/>
        <dbReference type="Rhea" id="RHEA-COMP:10748"/>
        <dbReference type="ChEBI" id="CHEBI:83833"/>
        <dbReference type="ChEBI" id="CHEBI:83834"/>
        <dbReference type="EC" id="5.2.1.8"/>
    </reaction>
</comment>
<evidence type="ECO:0000256" key="1">
    <source>
        <dbReference type="ARBA" id="ARBA00002388"/>
    </source>
</evidence>
<gene>
    <name evidence="7" type="ORF">ACFOKA_03825</name>
</gene>
<dbReference type="PIRSF" id="PIRSF001467">
    <property type="entry name" value="Peptidylpro_ismrse"/>
    <property type="match status" value="1"/>
</dbReference>
<dbReference type="Gene3D" id="2.40.100.10">
    <property type="entry name" value="Cyclophilin-like"/>
    <property type="match status" value="1"/>
</dbReference>
<reference evidence="8" key="1">
    <citation type="journal article" date="2019" name="Int. J. Syst. Evol. Microbiol.">
        <title>The Global Catalogue of Microorganisms (GCM) 10K type strain sequencing project: providing services to taxonomists for standard genome sequencing and annotation.</title>
        <authorList>
            <consortium name="The Broad Institute Genomics Platform"/>
            <consortium name="The Broad Institute Genome Sequencing Center for Infectious Disease"/>
            <person name="Wu L."/>
            <person name="Ma J."/>
        </authorList>
    </citation>
    <scope>NUCLEOTIDE SEQUENCE [LARGE SCALE GENOMIC DNA]</scope>
    <source>
        <strain evidence="8">KCTC 62164</strain>
    </source>
</reference>
<dbReference type="PROSITE" id="PS50072">
    <property type="entry name" value="CSA_PPIASE_2"/>
    <property type="match status" value="1"/>
</dbReference>
<evidence type="ECO:0000259" key="6">
    <source>
        <dbReference type="PROSITE" id="PS50072"/>
    </source>
</evidence>
<proteinExistence type="inferred from homology"/>
<organism evidence="7 8">
    <name type="scientific">Kordiimonas pumila</name>
    <dbReference type="NCBI Taxonomy" id="2161677"/>
    <lineage>
        <taxon>Bacteria</taxon>
        <taxon>Pseudomonadati</taxon>
        <taxon>Pseudomonadota</taxon>
        <taxon>Alphaproteobacteria</taxon>
        <taxon>Kordiimonadales</taxon>
        <taxon>Kordiimonadaceae</taxon>
        <taxon>Kordiimonas</taxon>
    </lineage>
</organism>
<keyword evidence="8" id="KW-1185">Reference proteome</keyword>